<protein>
    <recommendedName>
        <fullName evidence="4">Secreted protein</fullName>
    </recommendedName>
</protein>
<dbReference type="RefSeq" id="WP_218252827.1">
    <property type="nucleotide sequence ID" value="NZ_JABXWD010000211.1"/>
</dbReference>
<name>A0ABS6S1C7_9BACT</name>
<evidence type="ECO:0000313" key="3">
    <source>
        <dbReference type="Proteomes" id="UP001196980"/>
    </source>
</evidence>
<keyword evidence="1" id="KW-0732">Signal</keyword>
<feature type="chain" id="PRO_5046898461" description="Secreted protein" evidence="1">
    <location>
        <begin position="24"/>
        <end position="116"/>
    </location>
</feature>
<gene>
    <name evidence="2" type="ORF">HWQ67_11460</name>
</gene>
<evidence type="ECO:0008006" key="4">
    <source>
        <dbReference type="Google" id="ProtNLM"/>
    </source>
</evidence>
<feature type="signal peptide" evidence="1">
    <location>
        <begin position="1"/>
        <end position="23"/>
    </location>
</feature>
<organism evidence="2 3">
    <name type="scientific">Candidatus Magnetobacterium casense</name>
    <dbReference type="NCBI Taxonomy" id="1455061"/>
    <lineage>
        <taxon>Bacteria</taxon>
        <taxon>Pseudomonadati</taxon>
        <taxon>Nitrospirota</taxon>
        <taxon>Thermodesulfovibrionia</taxon>
        <taxon>Thermodesulfovibrionales</taxon>
        <taxon>Candidatus Magnetobacteriaceae</taxon>
        <taxon>Candidatus Magnetobacterium</taxon>
    </lineage>
</organism>
<accession>A0ABS6S1C7</accession>
<comment type="caution">
    <text evidence="2">The sequence shown here is derived from an EMBL/GenBank/DDBJ whole genome shotgun (WGS) entry which is preliminary data.</text>
</comment>
<reference evidence="2 3" key="1">
    <citation type="journal article" date="2020" name="J Geophys Res Biogeosci">
        <title>Magnetotaxis as an Adaptation to Enable Bacterial Shuttling of Microbial Sulfur and Sulfur Cycling Across Aquatic Oxic#Anoxic Interfaces.</title>
        <authorList>
            <person name="Li J."/>
            <person name="Liu P."/>
            <person name="Wang J."/>
            <person name="Roberts A.P."/>
            <person name="Pan Y."/>
        </authorList>
    </citation>
    <scope>NUCLEOTIDE SEQUENCE [LARGE SCALE GENOMIC DNA]</scope>
    <source>
        <strain evidence="2 3">MYR-1_YQ</strain>
    </source>
</reference>
<evidence type="ECO:0000313" key="2">
    <source>
        <dbReference type="EMBL" id="MBV6342203.1"/>
    </source>
</evidence>
<evidence type="ECO:0000256" key="1">
    <source>
        <dbReference type="SAM" id="SignalP"/>
    </source>
</evidence>
<proteinExistence type="predicted"/>
<sequence length="116" mass="12571">MRRILLLLAAAIVMAMTASNVYAGGGLKKNAYSGNTGTNTQPAQERDVSGVVHEVSYSYPQYIVIGETQFNIDRAVFTTINDTPVSISDIKKGKKVKLAIDASGVVTNVFLYQEQQ</sequence>
<dbReference type="Proteomes" id="UP001196980">
    <property type="component" value="Unassembled WGS sequence"/>
</dbReference>
<keyword evidence="3" id="KW-1185">Reference proteome</keyword>
<dbReference type="EMBL" id="JABXWD010000211">
    <property type="protein sequence ID" value="MBV6342203.1"/>
    <property type="molecule type" value="Genomic_DNA"/>
</dbReference>